<evidence type="ECO:0000313" key="2">
    <source>
        <dbReference type="EMBL" id="MBP1464364.1"/>
    </source>
</evidence>
<gene>
    <name evidence="2" type="ORF">EYB53_001465</name>
</gene>
<organism evidence="2 3">
    <name type="scientific">Candidatus Chloroploca mongolica</name>
    <dbReference type="NCBI Taxonomy" id="2528176"/>
    <lineage>
        <taxon>Bacteria</taxon>
        <taxon>Bacillati</taxon>
        <taxon>Chloroflexota</taxon>
        <taxon>Chloroflexia</taxon>
        <taxon>Chloroflexales</taxon>
        <taxon>Chloroflexineae</taxon>
        <taxon>Oscillochloridaceae</taxon>
        <taxon>Candidatus Chloroploca</taxon>
    </lineage>
</organism>
<proteinExistence type="predicted"/>
<dbReference type="Gene3D" id="3.40.50.1010">
    <property type="entry name" value="5'-nuclease"/>
    <property type="match status" value="1"/>
</dbReference>
<evidence type="ECO:0000259" key="1">
    <source>
        <dbReference type="Pfam" id="PF01850"/>
    </source>
</evidence>
<name>A0ABS4D4K7_9CHLR</name>
<accession>A0ABS4D4K7</accession>
<dbReference type="SUPFAM" id="SSF88723">
    <property type="entry name" value="PIN domain-like"/>
    <property type="match status" value="1"/>
</dbReference>
<sequence length="151" mass="16401">MTSVIVLDTGPLGIITNPNQTPDVVACTAWLRRMLASGARVVVPEIADYELRRELLRAGKQQGLRRLDTAGRTLDYVPLTTAAMRRAAELWAELRRQGLPTAAVRAIDADVILAAQALLTSVAGDTLVVATTNVAHLNRIVPAQRWQDIVL</sequence>
<dbReference type="InterPro" id="IPR029060">
    <property type="entry name" value="PIN-like_dom_sf"/>
</dbReference>
<dbReference type="Proteomes" id="UP001193081">
    <property type="component" value="Unassembled WGS sequence"/>
</dbReference>
<feature type="domain" description="PIN" evidence="1">
    <location>
        <begin position="6"/>
        <end position="120"/>
    </location>
</feature>
<protein>
    <recommendedName>
        <fullName evidence="1">PIN domain-containing protein</fullName>
    </recommendedName>
</protein>
<dbReference type="RefSeq" id="WP_135475996.1">
    <property type="nucleotide sequence ID" value="NZ_SIJK02000002.1"/>
</dbReference>
<dbReference type="Pfam" id="PF01850">
    <property type="entry name" value="PIN"/>
    <property type="match status" value="1"/>
</dbReference>
<dbReference type="EMBL" id="SIJK02000002">
    <property type="protein sequence ID" value="MBP1464364.1"/>
    <property type="molecule type" value="Genomic_DNA"/>
</dbReference>
<dbReference type="InterPro" id="IPR002716">
    <property type="entry name" value="PIN_dom"/>
</dbReference>
<evidence type="ECO:0000313" key="3">
    <source>
        <dbReference type="Proteomes" id="UP001193081"/>
    </source>
</evidence>
<reference evidence="2 3" key="1">
    <citation type="submission" date="2021-03" db="EMBL/GenBank/DDBJ databases">
        <authorList>
            <person name="Grouzdev D.S."/>
        </authorList>
    </citation>
    <scope>NUCLEOTIDE SEQUENCE [LARGE SCALE GENOMIC DNA]</scope>
    <source>
        <strain evidence="2 3">M50-1</strain>
    </source>
</reference>
<comment type="caution">
    <text evidence="2">The sequence shown here is derived from an EMBL/GenBank/DDBJ whole genome shotgun (WGS) entry which is preliminary data.</text>
</comment>
<keyword evidence="3" id="KW-1185">Reference proteome</keyword>